<dbReference type="SUPFAM" id="SSF52821">
    <property type="entry name" value="Rhodanese/Cell cycle control phosphatase"/>
    <property type="match status" value="1"/>
</dbReference>
<feature type="domain" description="Rhodanese" evidence="2">
    <location>
        <begin position="111"/>
        <end position="225"/>
    </location>
</feature>
<dbReference type="EMBL" id="VWXX01000023">
    <property type="protein sequence ID" value="KAA6184169.1"/>
    <property type="molecule type" value="Genomic_DNA"/>
</dbReference>
<accession>A0A5M8FHI2</accession>
<gene>
    <name evidence="3" type="ORF">F2Q65_13335</name>
</gene>
<dbReference type="AlphaFoldDB" id="A0A5M8FHI2"/>
<dbReference type="PROSITE" id="PS50206">
    <property type="entry name" value="RHODANESE_3"/>
    <property type="match status" value="1"/>
</dbReference>
<reference evidence="3 4" key="1">
    <citation type="submission" date="2019-09" db="EMBL/GenBank/DDBJ databases">
        <title>Whole-genome sequence of the purple sulfur bacterium Thiohalocapsa marina DSM 19078.</title>
        <authorList>
            <person name="Kyndt J.A."/>
            <person name="Meyer T.E."/>
        </authorList>
    </citation>
    <scope>NUCLEOTIDE SEQUENCE [LARGE SCALE GENOMIC DNA]</scope>
    <source>
        <strain evidence="3 4">DSM 19078</strain>
    </source>
</reference>
<keyword evidence="4" id="KW-1185">Reference proteome</keyword>
<proteinExistence type="predicted"/>
<dbReference type="Pfam" id="PF00581">
    <property type="entry name" value="Rhodanese"/>
    <property type="match status" value="1"/>
</dbReference>
<dbReference type="OrthoDB" id="9784513at2"/>
<name>A0A5M8FHI2_9GAMM</name>
<organism evidence="3 4">
    <name type="scientific">Thiohalocapsa marina</name>
    <dbReference type="NCBI Taxonomy" id="424902"/>
    <lineage>
        <taxon>Bacteria</taxon>
        <taxon>Pseudomonadati</taxon>
        <taxon>Pseudomonadota</taxon>
        <taxon>Gammaproteobacteria</taxon>
        <taxon>Chromatiales</taxon>
        <taxon>Chromatiaceae</taxon>
        <taxon>Thiohalocapsa</taxon>
    </lineage>
</organism>
<dbReference type="SMART" id="SM00450">
    <property type="entry name" value="RHOD"/>
    <property type="match status" value="1"/>
</dbReference>
<evidence type="ECO:0000256" key="1">
    <source>
        <dbReference type="SAM" id="SignalP"/>
    </source>
</evidence>
<evidence type="ECO:0000313" key="4">
    <source>
        <dbReference type="Proteomes" id="UP000322981"/>
    </source>
</evidence>
<dbReference type="Gene3D" id="3.40.250.10">
    <property type="entry name" value="Rhodanese-like domain"/>
    <property type="match status" value="1"/>
</dbReference>
<sequence>MKRIHDVWLLSLLMGGWTAAVQAADPSDGVFDLERLDVRITESLSHLTVEHAGESVLLMRHQDPGHTIQPPYGLTSRACPPFCIQPMQLAPGVETIGELELIGFLRRAGDGDQGVLVIDSRSAEEVARGTIPGSVNIPYSSLDPAYASAEQIAELLQLEFGAARGDGIWNFDGVKTLVFFCNGPWCGQSPTNIKALTGMGYPAHRLKWYRGGLQAWESLGLTTVRAGANAAQ</sequence>
<dbReference type="RefSeq" id="WP_150093905.1">
    <property type="nucleotide sequence ID" value="NZ_JBFUOH010000105.1"/>
</dbReference>
<comment type="caution">
    <text evidence="3">The sequence shown here is derived from an EMBL/GenBank/DDBJ whole genome shotgun (WGS) entry which is preliminary data.</text>
</comment>
<dbReference type="InterPro" id="IPR036873">
    <property type="entry name" value="Rhodanese-like_dom_sf"/>
</dbReference>
<feature type="signal peptide" evidence="1">
    <location>
        <begin position="1"/>
        <end position="23"/>
    </location>
</feature>
<evidence type="ECO:0000313" key="3">
    <source>
        <dbReference type="EMBL" id="KAA6184169.1"/>
    </source>
</evidence>
<protein>
    <submittedName>
        <fullName evidence="3">Rhodanese-like domain-containing protein</fullName>
    </submittedName>
</protein>
<keyword evidence="1" id="KW-0732">Signal</keyword>
<dbReference type="Proteomes" id="UP000322981">
    <property type="component" value="Unassembled WGS sequence"/>
</dbReference>
<dbReference type="CDD" id="cd00158">
    <property type="entry name" value="RHOD"/>
    <property type="match status" value="1"/>
</dbReference>
<feature type="chain" id="PRO_5024426604" evidence="1">
    <location>
        <begin position="24"/>
        <end position="232"/>
    </location>
</feature>
<evidence type="ECO:0000259" key="2">
    <source>
        <dbReference type="PROSITE" id="PS50206"/>
    </source>
</evidence>
<dbReference type="InterPro" id="IPR001763">
    <property type="entry name" value="Rhodanese-like_dom"/>
</dbReference>